<dbReference type="PANTHER" id="PTHR33973:SF4">
    <property type="entry name" value="OS07G0153300 PROTEIN"/>
    <property type="match status" value="1"/>
</dbReference>
<gene>
    <name evidence="1" type="ORF">FR932_03425</name>
</gene>
<dbReference type="RefSeq" id="WP_026032107.1">
    <property type="nucleotide sequence ID" value="NZ_ALOE01000012.1"/>
</dbReference>
<dbReference type="InterPro" id="IPR010775">
    <property type="entry name" value="DUF1365"/>
</dbReference>
<keyword evidence="2" id="KW-1185">Reference proteome</keyword>
<accession>A0A5J6WJH7</accession>
<reference evidence="1 2" key="1">
    <citation type="submission" date="2019-09" db="EMBL/GenBank/DDBJ databases">
        <title>Hybrid Assembly of the complete Genome of the Deep-Sea Bacterium Moritella marina from long Nanopore and Illumina reads.</title>
        <authorList>
            <person name="Magin S."/>
            <person name="Georgoulis A."/>
            <person name="Papadimitriou K."/>
            <person name="Iliakis G."/>
            <person name="Vorgias C.E."/>
        </authorList>
    </citation>
    <scope>NUCLEOTIDE SEQUENCE [LARGE SCALE GENOMIC DNA]</scope>
    <source>
        <strain evidence="1 2">MP-1</strain>
    </source>
</reference>
<dbReference type="Proteomes" id="UP000327424">
    <property type="component" value="Chromosome"/>
</dbReference>
<sequence length="267" mass="31168">MTARPRYSPHHSGLYQGSVTHRRFSPRKNSFTYQIAMLGIDLDELDGVINQHWLLGKHWFNPIRFFEKDYLKNDPGTLRQRIENKVAKLGGDWDGSRVLMLVQCRCLGIYFSPINLYYCFEQSGDCKYMLAEVSNTPWNQRHYYLVDMQSSALTPKEFHVSPFMTLDMKYRWRLTTPGQKIKVNIDNIGLNRIDSHSTDLSNTNLKNNKLFDVAMRLDKTKITTIALGKGWLTLPFSIIKVLCLIYWQALKLVAKRIPFIPYQKHGE</sequence>
<evidence type="ECO:0000313" key="1">
    <source>
        <dbReference type="EMBL" id="QFI36945.1"/>
    </source>
</evidence>
<proteinExistence type="predicted"/>
<dbReference type="AlphaFoldDB" id="A0A5J6WJH7"/>
<organism evidence="1 2">
    <name type="scientific">Moritella marina ATCC 15381</name>
    <dbReference type="NCBI Taxonomy" id="1202962"/>
    <lineage>
        <taxon>Bacteria</taxon>
        <taxon>Pseudomonadati</taxon>
        <taxon>Pseudomonadota</taxon>
        <taxon>Gammaproteobacteria</taxon>
        <taxon>Alteromonadales</taxon>
        <taxon>Moritellaceae</taxon>
        <taxon>Moritella</taxon>
    </lineage>
</organism>
<evidence type="ECO:0000313" key="2">
    <source>
        <dbReference type="Proteomes" id="UP000327424"/>
    </source>
</evidence>
<dbReference type="EMBL" id="CP044399">
    <property type="protein sequence ID" value="QFI36945.1"/>
    <property type="molecule type" value="Genomic_DNA"/>
</dbReference>
<protein>
    <submittedName>
        <fullName evidence="1">DUF1365 domain-containing protein</fullName>
    </submittedName>
</protein>
<name>A0A5J6WJH7_MORMI</name>
<dbReference type="PANTHER" id="PTHR33973">
    <property type="entry name" value="OS07G0153300 PROTEIN"/>
    <property type="match status" value="1"/>
</dbReference>
<dbReference type="KEGG" id="mmaa:FR932_03425"/>
<dbReference type="OrthoDB" id="9778801at2"/>
<dbReference type="Pfam" id="PF07103">
    <property type="entry name" value="DUF1365"/>
    <property type="match status" value="1"/>
</dbReference>